<evidence type="ECO:0000313" key="2">
    <source>
        <dbReference type="EMBL" id="RDI59916.1"/>
    </source>
</evidence>
<dbReference type="EMBL" id="QQBB01000003">
    <property type="protein sequence ID" value="RDI59916.1"/>
    <property type="molecule type" value="Genomic_DNA"/>
</dbReference>
<organism evidence="2 3">
    <name type="scientific">Microvirga subterranea</name>
    <dbReference type="NCBI Taxonomy" id="186651"/>
    <lineage>
        <taxon>Bacteria</taxon>
        <taxon>Pseudomonadati</taxon>
        <taxon>Pseudomonadota</taxon>
        <taxon>Alphaproteobacteria</taxon>
        <taxon>Hyphomicrobiales</taxon>
        <taxon>Methylobacteriaceae</taxon>
        <taxon>Microvirga</taxon>
    </lineage>
</organism>
<dbReference type="Proteomes" id="UP000254925">
    <property type="component" value="Unassembled WGS sequence"/>
</dbReference>
<comment type="caution">
    <text evidence="2">The sequence shown here is derived from an EMBL/GenBank/DDBJ whole genome shotgun (WGS) entry which is preliminary data.</text>
</comment>
<keyword evidence="1" id="KW-1133">Transmembrane helix</keyword>
<protein>
    <submittedName>
        <fullName evidence="2">Uncharacterized protein</fullName>
    </submittedName>
</protein>
<evidence type="ECO:0000313" key="3">
    <source>
        <dbReference type="Proteomes" id="UP000254925"/>
    </source>
</evidence>
<sequence>MAAPTHDHQTPGWKDIQSMLTPIGIGAAIAILLLLIYSFVRFA</sequence>
<accession>A0A370HMW2</accession>
<proteinExistence type="predicted"/>
<dbReference type="RefSeq" id="WP_281024073.1">
    <property type="nucleotide sequence ID" value="NZ_QQBB01000003.1"/>
</dbReference>
<feature type="transmembrane region" description="Helical" evidence="1">
    <location>
        <begin position="20"/>
        <end position="40"/>
    </location>
</feature>
<dbReference type="AlphaFoldDB" id="A0A370HMW2"/>
<gene>
    <name evidence="2" type="ORF">DES45_103172</name>
</gene>
<keyword evidence="1" id="KW-0812">Transmembrane</keyword>
<evidence type="ECO:0000256" key="1">
    <source>
        <dbReference type="SAM" id="Phobius"/>
    </source>
</evidence>
<name>A0A370HMW2_9HYPH</name>
<keyword evidence="1" id="KW-0472">Membrane</keyword>
<reference evidence="2 3" key="1">
    <citation type="submission" date="2018-07" db="EMBL/GenBank/DDBJ databases">
        <title>Genomic Encyclopedia of Type Strains, Phase IV (KMG-IV): sequencing the most valuable type-strain genomes for metagenomic binning, comparative biology and taxonomic classification.</title>
        <authorList>
            <person name="Goeker M."/>
        </authorList>
    </citation>
    <scope>NUCLEOTIDE SEQUENCE [LARGE SCALE GENOMIC DNA]</scope>
    <source>
        <strain evidence="2 3">DSM 14364</strain>
    </source>
</reference>
<keyword evidence="3" id="KW-1185">Reference proteome</keyword>